<evidence type="ECO:0000256" key="3">
    <source>
        <dbReference type="ARBA" id="ARBA00023172"/>
    </source>
</evidence>
<dbReference type="PANTHER" id="PTHR30461">
    <property type="entry name" value="DNA-INVERTASE FROM LAMBDOID PROPHAGE"/>
    <property type="match status" value="1"/>
</dbReference>
<dbReference type="Pfam" id="PF07508">
    <property type="entry name" value="Recombinase"/>
    <property type="match status" value="1"/>
</dbReference>
<evidence type="ECO:0008006" key="7">
    <source>
        <dbReference type="Google" id="ProtNLM"/>
    </source>
</evidence>
<dbReference type="PROSITE" id="PS00397">
    <property type="entry name" value="RECOMBINASES_1"/>
    <property type="match status" value="1"/>
</dbReference>
<dbReference type="PROSITE" id="PS51736">
    <property type="entry name" value="RECOMBINASES_3"/>
    <property type="match status" value="1"/>
</dbReference>
<dbReference type="GO" id="GO:0000150">
    <property type="term" value="F:DNA strand exchange activity"/>
    <property type="evidence" value="ECO:0007669"/>
    <property type="project" value="InterPro"/>
</dbReference>
<proteinExistence type="predicted"/>
<dbReference type="AlphaFoldDB" id="X1HSM8"/>
<dbReference type="Gene3D" id="3.90.1750.20">
    <property type="entry name" value="Putative Large Serine Recombinase, Chain B, Domain 2"/>
    <property type="match status" value="1"/>
</dbReference>
<dbReference type="GO" id="GO:0003677">
    <property type="term" value="F:DNA binding"/>
    <property type="evidence" value="ECO:0007669"/>
    <property type="project" value="UniProtKB-KW"/>
</dbReference>
<dbReference type="Gene3D" id="3.40.50.1390">
    <property type="entry name" value="Resolvase, N-terminal catalytic domain"/>
    <property type="match status" value="1"/>
</dbReference>
<evidence type="ECO:0000313" key="6">
    <source>
        <dbReference type="EMBL" id="GAH48293.1"/>
    </source>
</evidence>
<feature type="domain" description="Resolvase/invertase-type recombinase catalytic" evidence="4">
    <location>
        <begin position="2"/>
        <end position="151"/>
    </location>
</feature>
<evidence type="ECO:0000256" key="1">
    <source>
        <dbReference type="ARBA" id="ARBA00022908"/>
    </source>
</evidence>
<evidence type="ECO:0000256" key="2">
    <source>
        <dbReference type="ARBA" id="ARBA00023125"/>
    </source>
</evidence>
<evidence type="ECO:0000259" key="5">
    <source>
        <dbReference type="PROSITE" id="PS51737"/>
    </source>
</evidence>
<evidence type="ECO:0000259" key="4">
    <source>
        <dbReference type="PROSITE" id="PS51736"/>
    </source>
</evidence>
<keyword evidence="1" id="KW-0229">DNA integration</keyword>
<dbReference type="PANTHER" id="PTHR30461:SF23">
    <property type="entry name" value="DNA RECOMBINASE-RELATED"/>
    <property type="match status" value="1"/>
</dbReference>
<dbReference type="InterPro" id="IPR006119">
    <property type="entry name" value="Resolv_N"/>
</dbReference>
<dbReference type="PROSITE" id="PS51737">
    <property type="entry name" value="RECOMBINASE_DNA_BIND"/>
    <property type="match status" value="1"/>
</dbReference>
<keyword evidence="2" id="KW-0238">DNA-binding</keyword>
<dbReference type="CDD" id="cd00338">
    <property type="entry name" value="Ser_Recombinase"/>
    <property type="match status" value="1"/>
</dbReference>
<dbReference type="GO" id="GO:0015074">
    <property type="term" value="P:DNA integration"/>
    <property type="evidence" value="ECO:0007669"/>
    <property type="project" value="UniProtKB-KW"/>
</dbReference>
<feature type="non-terminal residue" evidence="6">
    <location>
        <position position="245"/>
    </location>
</feature>
<comment type="caution">
    <text evidence="6">The sequence shown here is derived from an EMBL/GenBank/DDBJ whole genome shotgun (WGS) entry which is preliminary data.</text>
</comment>
<dbReference type="InterPro" id="IPR036162">
    <property type="entry name" value="Resolvase-like_N_sf"/>
</dbReference>
<gene>
    <name evidence="6" type="ORF">S03H2_37319</name>
</gene>
<reference evidence="6" key="1">
    <citation type="journal article" date="2014" name="Front. Microbiol.">
        <title>High frequency of phylogenetically diverse reductive dehalogenase-homologous genes in deep subseafloor sedimentary metagenomes.</title>
        <authorList>
            <person name="Kawai M."/>
            <person name="Futagami T."/>
            <person name="Toyoda A."/>
            <person name="Takaki Y."/>
            <person name="Nishi S."/>
            <person name="Hori S."/>
            <person name="Arai W."/>
            <person name="Tsubouchi T."/>
            <person name="Morono Y."/>
            <person name="Uchiyama I."/>
            <person name="Ito T."/>
            <person name="Fujiyama A."/>
            <person name="Inagaki F."/>
            <person name="Takami H."/>
        </authorList>
    </citation>
    <scope>NUCLEOTIDE SEQUENCE</scope>
    <source>
        <strain evidence="6">Expedition CK06-06</strain>
    </source>
</reference>
<dbReference type="InterPro" id="IPR011109">
    <property type="entry name" value="DNA_bind_recombinase_dom"/>
</dbReference>
<dbReference type="Pfam" id="PF00239">
    <property type="entry name" value="Resolvase"/>
    <property type="match status" value="1"/>
</dbReference>
<organism evidence="6">
    <name type="scientific">marine sediment metagenome</name>
    <dbReference type="NCBI Taxonomy" id="412755"/>
    <lineage>
        <taxon>unclassified sequences</taxon>
        <taxon>metagenomes</taxon>
        <taxon>ecological metagenomes</taxon>
    </lineage>
</organism>
<sequence>MRAVLYARVSSEEQVDNWSLSAQRHAFGEICHQKGWQADHIYSEEGVSAHTDSIEKRPKFKRLLKDCQDKAFDIVVVHSLDRWSRNLKVTLESFKILADNNIAFVSITENIDYSTPEGKLFISMIGAFAQYFSDSLSKHTSKGLKERAVNGLPNGDIPFGYRRVDKDNPRKKEGYIYIVPDEAEAVKKIFQLYSSGQWTLSKLADWLNEQGFRTRNKRQITDSNGGNTSGPRLFSLYSVQGRIQA</sequence>
<name>X1HSM8_9ZZZZ</name>
<accession>X1HSM8</accession>
<dbReference type="InterPro" id="IPR038109">
    <property type="entry name" value="DNA_bind_recomb_sf"/>
</dbReference>
<dbReference type="EMBL" id="BARU01022966">
    <property type="protein sequence ID" value="GAH48293.1"/>
    <property type="molecule type" value="Genomic_DNA"/>
</dbReference>
<dbReference type="SUPFAM" id="SSF53041">
    <property type="entry name" value="Resolvase-like"/>
    <property type="match status" value="1"/>
</dbReference>
<dbReference type="SMART" id="SM00857">
    <property type="entry name" value="Resolvase"/>
    <property type="match status" value="1"/>
</dbReference>
<dbReference type="InterPro" id="IPR050639">
    <property type="entry name" value="SSR_resolvase"/>
</dbReference>
<dbReference type="InterPro" id="IPR006118">
    <property type="entry name" value="Recombinase_CS"/>
</dbReference>
<keyword evidence="3" id="KW-0233">DNA recombination</keyword>
<protein>
    <recommendedName>
        <fullName evidence="7">Resolvase/invertase-type recombinase catalytic domain-containing protein</fullName>
    </recommendedName>
</protein>
<feature type="domain" description="Recombinase" evidence="5">
    <location>
        <begin position="158"/>
        <end position="245"/>
    </location>
</feature>